<dbReference type="STRING" id="52838.A0A4S8K029"/>
<evidence type="ECO:0000259" key="2">
    <source>
        <dbReference type="PROSITE" id="PS50812"/>
    </source>
</evidence>
<feature type="compositionally biased region" description="Polar residues" evidence="1">
    <location>
        <begin position="1626"/>
        <end position="1635"/>
    </location>
</feature>
<feature type="region of interest" description="Disordered" evidence="1">
    <location>
        <begin position="1810"/>
        <end position="1862"/>
    </location>
</feature>
<evidence type="ECO:0000313" key="3">
    <source>
        <dbReference type="EMBL" id="THU68027.1"/>
    </source>
</evidence>
<feature type="region of interest" description="Disordered" evidence="1">
    <location>
        <begin position="1411"/>
        <end position="1432"/>
    </location>
</feature>
<feature type="compositionally biased region" description="Polar residues" evidence="1">
    <location>
        <begin position="1705"/>
        <end position="1718"/>
    </location>
</feature>
<gene>
    <name evidence="3" type="ORF">C4D60_Mb05t30920</name>
</gene>
<dbReference type="InterPro" id="IPR000313">
    <property type="entry name" value="PWWP_dom"/>
</dbReference>
<dbReference type="SUPFAM" id="SSF63748">
    <property type="entry name" value="Tudor/PWWP/MBT"/>
    <property type="match status" value="1"/>
</dbReference>
<dbReference type="InterPro" id="IPR053063">
    <property type="entry name" value="PWWP_domain_containing_PDP"/>
</dbReference>
<feature type="compositionally biased region" description="Basic and acidic residues" evidence="1">
    <location>
        <begin position="2009"/>
        <end position="2021"/>
    </location>
</feature>
<proteinExistence type="predicted"/>
<dbReference type="Proteomes" id="UP000317650">
    <property type="component" value="Chromosome 5"/>
</dbReference>
<dbReference type="PANTHER" id="PTHR42851:SF4">
    <property type="entry name" value="PWWP DOMAIN-CONTAINING PROTEIN"/>
    <property type="match status" value="1"/>
</dbReference>
<name>A0A4S8K029_MUSBA</name>
<dbReference type="PANTHER" id="PTHR42851">
    <property type="entry name" value="ALDOLASE-RELATED"/>
    <property type="match status" value="1"/>
</dbReference>
<evidence type="ECO:0000256" key="1">
    <source>
        <dbReference type="SAM" id="MobiDB-lite"/>
    </source>
</evidence>
<feature type="compositionally biased region" description="Polar residues" evidence="1">
    <location>
        <begin position="1766"/>
        <end position="1779"/>
    </location>
</feature>
<dbReference type="SMART" id="SM00293">
    <property type="entry name" value="PWWP"/>
    <property type="match status" value="1"/>
</dbReference>
<dbReference type="Gene3D" id="2.30.30.140">
    <property type="match status" value="1"/>
</dbReference>
<protein>
    <recommendedName>
        <fullName evidence="2">PWWP domain-containing protein</fullName>
    </recommendedName>
</protein>
<feature type="compositionally biased region" description="Basic and acidic residues" evidence="1">
    <location>
        <begin position="1363"/>
        <end position="1372"/>
    </location>
</feature>
<accession>A0A4S8K029</accession>
<feature type="region of interest" description="Disordered" evidence="1">
    <location>
        <begin position="676"/>
        <end position="706"/>
    </location>
</feature>
<comment type="caution">
    <text evidence="3">The sequence shown here is derived from an EMBL/GenBank/DDBJ whole genome shotgun (WGS) entry which is preliminary data.</text>
</comment>
<dbReference type="EMBL" id="PYDT01000003">
    <property type="protein sequence ID" value="THU68027.1"/>
    <property type="molecule type" value="Genomic_DNA"/>
</dbReference>
<evidence type="ECO:0000313" key="4">
    <source>
        <dbReference type="Proteomes" id="UP000317650"/>
    </source>
</evidence>
<organism evidence="3 4">
    <name type="scientific">Musa balbisiana</name>
    <name type="common">Banana</name>
    <dbReference type="NCBI Taxonomy" id="52838"/>
    <lineage>
        <taxon>Eukaryota</taxon>
        <taxon>Viridiplantae</taxon>
        <taxon>Streptophyta</taxon>
        <taxon>Embryophyta</taxon>
        <taxon>Tracheophyta</taxon>
        <taxon>Spermatophyta</taxon>
        <taxon>Magnoliopsida</taxon>
        <taxon>Liliopsida</taxon>
        <taxon>Zingiberales</taxon>
        <taxon>Musaceae</taxon>
        <taxon>Musa</taxon>
    </lineage>
</organism>
<feature type="region of interest" description="Disordered" evidence="1">
    <location>
        <begin position="1214"/>
        <end position="1240"/>
    </location>
</feature>
<reference evidence="3 4" key="1">
    <citation type="journal article" date="2019" name="Nat. Plants">
        <title>Genome sequencing of Musa balbisiana reveals subgenome evolution and function divergence in polyploid bananas.</title>
        <authorList>
            <person name="Yao X."/>
        </authorList>
    </citation>
    <scope>NUCLEOTIDE SEQUENCE [LARGE SCALE GENOMIC DNA]</scope>
    <source>
        <strain evidence="4">cv. DH-PKW</strain>
        <tissue evidence="3">Leaves</tissue>
    </source>
</reference>
<feature type="compositionally biased region" description="Polar residues" evidence="1">
    <location>
        <begin position="1821"/>
        <end position="1849"/>
    </location>
</feature>
<dbReference type="PROSITE" id="PS50812">
    <property type="entry name" value="PWWP"/>
    <property type="match status" value="1"/>
</dbReference>
<feature type="compositionally biased region" description="Polar residues" evidence="1">
    <location>
        <begin position="1742"/>
        <end position="1758"/>
    </location>
</feature>
<feature type="region of interest" description="Disordered" evidence="1">
    <location>
        <begin position="1"/>
        <end position="70"/>
    </location>
</feature>
<sequence>MASRLAVEQTGGLDLNAGEQEGESTDAAAEPASDPGGDGHGKCLADSDGGDSSPREVGDASCGSHNTTMDVAADNDGVTAANKVTEAGVEVVGCGGAADVGGDLEIWVEKQNDVEDEVGSRSLVDGCQGDQKLECAAVEAGSTMVSAVETAVTEKVVTVPGRIKSVDFEKTRNEDETVEKFDSSVKKPYLEIDMMAGGNFGERETATTEDEETQSSLIAANGSGGQGEAQMDVLEIENVIGAARTTNAVNLDEVTVDGSRFLENEAVVGEKDNHVQNENRTELVEDDLSQKEKEENVVNSAVDCDSIDEHLQGKLDVPDLSSSKMEVGSSCTRKLEVSMVNAECTVESVPTLTTAAMDRNDVEMSVDTSDPGAIQDGVSEISNQSEVKEKQLSFQNGNKIVDGWLQPEVSALGSMVSELEKNSLDEEKLKACFANPAYLSGCDSSMNVVGLEAGKPDGVPDQGDIEVGVVESDRKELAGEGISSIETASQVISHDLVDIHLEPTEVELGANALDARCATGAAESDSLVTLASVEAESSGGTRGQRRTQVDALVIGIGNELPGHGLSIVKESQNLTNEAVDHPEVDKHLHESEGVLRPGDTDQNEELIVESSFVVDETEDILTVAINQYNESKELDREPEASRLSLLDTDGGRASFSEMPFASLSQNRQDKENAIHEKELQKADPLLVDRSKTDKISDDKRDSDLADPKEVNILGKNPLGEYLLDVGDLVSTGPDTAANVQVVKTDSGDIHLLYDNQETESQTFMEDVNLSVEISMSRTSESSQIENVPSGIEFAHVVVDESQETESQTVSSLATSNHFTNDIGENCYPGSLQNMVTEYNVRKEDESPTTEFCQNVETGRNLEAVQEFVLGGSILNVSPDAGTHGNDRMVVDDEQETSKGTEKQAVEHVATRPNISVENSDEHPCYYLPAKDEDSFCTSDLVWGKVKSHPWWPGQIFDPSDASDLALRHQKKDNFLVAYFGDKTFAWCDESQLKHFETYFSQMEKQSNSDVFVDAIDGALDEVARRMGLGMTCSCFPEAANANSSDQKVENAGIREDSNGCNVDRSAILSYFQPGRLLEYVKALSKFPDCGTDRLELVIVNAQLKAFFRSKGYPELPSFKFISGLSENDAEISDSKSEGIMEVTIEQSGPIVSEMMFGKLKSRGRWSSMGKQKNVLEDGKKQKNLSELMEVECSQLANGANTEFGIKVDESDSLYSNKKRKATDSDSSDSEKGKKKRLDSLGDLQNKLPSLAISSSFKIGECIRRVASQLTGAPPILKGHSEASLKNVSKDDSIFDVFVSDGFSDVNMQSPRDKKENWEDYSSDEMLSQLCSAAMDPVKGHNCLSVIISFFTEVRDYCVSTSYSEKKHPEKTGGRRGRKRKVDNQLSVLEMTELDHMQDSYWSDLISYSGPAKSKGEAQTRSQRKKRKSSGQTSSTLVLVPVLQGAEHIQVGKIVPNIRQAAPIDRPIISVEEKMVDEFMPTALVLNFNGSSSLPSETDLIRIFSRYGPLKEAATEVQQKNNRVVVVFKRRADAEIAFSNAGKYSIFGPSLLSYRLRYFPSTPDAFPDSKQLDKTDAPPVENSNLNTPANVHPSMSIASPDTGLRDKSDTVLMGSSSTNIPVDLHPSMSSTCPDTNLQDKSDLVPTENSSANDPSDLHPSISDAYADTNLLDKNGAAILELSDLHPLMSDDSPDTNLQEKSDAVPTENSSANNPSNLHPSVSDAYLDTNLLDKNDTEVFEHSNISLPSNLDSSPGTNLQEKSDAVRTENSSANNPSNFHPSMSDAYLDTNLLDKNDAAVLEHSNISLPSGLHPLMSDGSPDANLQDTSDANLQDTSDAIPTENSSTNNPSYLHPPMPYLDTNFHDKNDAAVLEHSNTSLPRDLHPPMSDGSLDVNLEDNSDVILTENSDIPSHPQPSMSNASLETNLQDESSHTCLAASPYPSMCNASPDISLQDKSDITNVAGNFHLSTLDASPDTNFQDKNDGILRESCSTTVPDNLDPSTVDGSLNKPEDKGNAAPVEDHSINISAQAERENVQDAIEVISEKPVATVSDVDGQAG</sequence>
<feature type="compositionally biased region" description="Polar residues" evidence="1">
    <location>
        <begin position="1994"/>
        <end position="2005"/>
    </location>
</feature>
<feature type="region of interest" description="Disordered" evidence="1">
    <location>
        <begin position="1994"/>
        <end position="2021"/>
    </location>
</feature>
<dbReference type="CDD" id="cd05162">
    <property type="entry name" value="PWWP"/>
    <property type="match status" value="1"/>
</dbReference>
<feature type="region of interest" description="Disordered" evidence="1">
    <location>
        <begin position="1686"/>
        <end position="1721"/>
    </location>
</feature>
<feature type="region of interest" description="Disordered" evidence="1">
    <location>
        <begin position="1564"/>
        <end position="1660"/>
    </location>
</feature>
<feature type="region of interest" description="Disordered" evidence="1">
    <location>
        <begin position="1361"/>
        <end position="1383"/>
    </location>
</feature>
<feature type="region of interest" description="Disordered" evidence="1">
    <location>
        <begin position="1906"/>
        <end position="1925"/>
    </location>
</feature>
<keyword evidence="4" id="KW-1185">Reference proteome</keyword>
<feature type="region of interest" description="Disordered" evidence="1">
    <location>
        <begin position="1742"/>
        <end position="1781"/>
    </location>
</feature>
<feature type="domain" description="PWWP" evidence="2">
    <location>
        <begin position="937"/>
        <end position="986"/>
    </location>
</feature>
<dbReference type="Pfam" id="PF00855">
    <property type="entry name" value="PWWP"/>
    <property type="match status" value="1"/>
</dbReference>